<organism evidence="2 3">
    <name type="scientific">Gemmata massiliana</name>
    <dbReference type="NCBI Taxonomy" id="1210884"/>
    <lineage>
        <taxon>Bacteria</taxon>
        <taxon>Pseudomonadati</taxon>
        <taxon>Planctomycetota</taxon>
        <taxon>Planctomycetia</taxon>
        <taxon>Gemmatales</taxon>
        <taxon>Gemmataceae</taxon>
        <taxon>Gemmata</taxon>
    </lineage>
</organism>
<reference evidence="2 3" key="1">
    <citation type="submission" date="2019-05" db="EMBL/GenBank/DDBJ databases">
        <authorList>
            <consortium name="Science for Life Laboratories"/>
        </authorList>
    </citation>
    <scope>NUCLEOTIDE SEQUENCE [LARGE SCALE GENOMIC DNA]</scope>
    <source>
        <strain evidence="2">Soil9</strain>
    </source>
</reference>
<dbReference type="RefSeq" id="WP_162671135.1">
    <property type="nucleotide sequence ID" value="NZ_LR593886.1"/>
</dbReference>
<dbReference type="Proteomes" id="UP000464178">
    <property type="component" value="Chromosome"/>
</dbReference>
<dbReference type="GO" id="GO:0004633">
    <property type="term" value="F:phosphopantothenoylcysteine decarboxylase activity"/>
    <property type="evidence" value="ECO:0007669"/>
    <property type="project" value="TreeGrafter"/>
</dbReference>
<dbReference type="Gene3D" id="3.40.50.1950">
    <property type="entry name" value="Flavin prenyltransferase-like"/>
    <property type="match status" value="1"/>
</dbReference>
<dbReference type="PANTHER" id="PTHR14359">
    <property type="entry name" value="HOMO-OLIGOMERIC FLAVIN CONTAINING CYS DECARBOXYLASE FAMILY"/>
    <property type="match status" value="1"/>
</dbReference>
<sequence>MANVLLGATGSVAAVRVPALFDSLTAAGHAVKVVATNAATYFFDPKAIGQNLPSTPKEPGLKSALDGFVFLDEDEWPGRDAGERYQRGDSVLHIELRKWADIFAVAPLDANTLAKLAVGLCDNCLTCVWRAWDVTRPVVLAPAMNTLMWQNPFTRRHLRSIAADAGAGHIPAHLGDEPLIQQINDRSPTLRVVAPVSKQLACGDVGVGALADVSEITNAIQHMLGRAQAA</sequence>
<evidence type="ECO:0000313" key="2">
    <source>
        <dbReference type="EMBL" id="VTR97273.1"/>
    </source>
</evidence>
<accession>A0A6P2D8K8</accession>
<dbReference type="EMBL" id="LR593886">
    <property type="protein sequence ID" value="VTR97273.1"/>
    <property type="molecule type" value="Genomic_DNA"/>
</dbReference>
<protein>
    <recommendedName>
        <fullName evidence="1">Flavoprotein domain-containing protein</fullName>
    </recommendedName>
</protein>
<proteinExistence type="predicted"/>
<dbReference type="InterPro" id="IPR036551">
    <property type="entry name" value="Flavin_trans-like"/>
</dbReference>
<gene>
    <name evidence="2" type="ORF">SOIL9_08030</name>
</gene>
<feature type="domain" description="Flavoprotein" evidence="1">
    <location>
        <begin position="3"/>
        <end position="187"/>
    </location>
</feature>
<dbReference type="SUPFAM" id="SSF52507">
    <property type="entry name" value="Homo-oligomeric flavin-containing Cys decarboxylases, HFCD"/>
    <property type="match status" value="1"/>
</dbReference>
<name>A0A6P2D8K8_9BACT</name>
<evidence type="ECO:0000313" key="3">
    <source>
        <dbReference type="Proteomes" id="UP000464178"/>
    </source>
</evidence>
<dbReference type="GO" id="GO:0010181">
    <property type="term" value="F:FMN binding"/>
    <property type="evidence" value="ECO:0007669"/>
    <property type="project" value="TreeGrafter"/>
</dbReference>
<keyword evidence="3" id="KW-1185">Reference proteome</keyword>
<dbReference type="GO" id="GO:0071513">
    <property type="term" value="C:phosphopantothenoylcysteine decarboxylase complex"/>
    <property type="evidence" value="ECO:0007669"/>
    <property type="project" value="TreeGrafter"/>
</dbReference>
<dbReference type="GO" id="GO:0015937">
    <property type="term" value="P:coenzyme A biosynthetic process"/>
    <property type="evidence" value="ECO:0007669"/>
    <property type="project" value="TreeGrafter"/>
</dbReference>
<dbReference type="Pfam" id="PF02441">
    <property type="entry name" value="Flavoprotein"/>
    <property type="match status" value="1"/>
</dbReference>
<evidence type="ECO:0000259" key="1">
    <source>
        <dbReference type="Pfam" id="PF02441"/>
    </source>
</evidence>
<dbReference type="KEGG" id="gms:SOIL9_08030"/>
<dbReference type="PANTHER" id="PTHR14359:SF6">
    <property type="entry name" value="PHOSPHOPANTOTHENOYLCYSTEINE DECARBOXYLASE"/>
    <property type="match status" value="1"/>
</dbReference>
<dbReference type="AlphaFoldDB" id="A0A6P2D8K8"/>
<dbReference type="InterPro" id="IPR003382">
    <property type="entry name" value="Flavoprotein"/>
</dbReference>